<dbReference type="Pfam" id="PF00205">
    <property type="entry name" value="TPP_enzyme_M"/>
    <property type="match status" value="1"/>
</dbReference>
<dbReference type="InterPro" id="IPR029035">
    <property type="entry name" value="DHS-like_NAD/FAD-binding_dom"/>
</dbReference>
<gene>
    <name evidence="5" type="ORF">HYY65_00250</name>
</gene>
<feature type="domain" description="Thiamine pyrophosphate enzyme central" evidence="3">
    <location>
        <begin position="77"/>
        <end position="218"/>
    </location>
</feature>
<dbReference type="Proteomes" id="UP000741360">
    <property type="component" value="Unassembled WGS sequence"/>
</dbReference>
<comment type="caution">
    <text evidence="5">The sequence shown here is derived from an EMBL/GenBank/DDBJ whole genome shotgun (WGS) entry which is preliminary data.</text>
</comment>
<protein>
    <submittedName>
        <fullName evidence="5">Thiamine pyrophosphate-binding protein</fullName>
    </submittedName>
</protein>
<dbReference type="PROSITE" id="PS00187">
    <property type="entry name" value="TPP_ENZYMES"/>
    <property type="match status" value="1"/>
</dbReference>
<evidence type="ECO:0000259" key="3">
    <source>
        <dbReference type="Pfam" id="PF00205"/>
    </source>
</evidence>
<evidence type="ECO:0000256" key="1">
    <source>
        <dbReference type="ARBA" id="ARBA00007812"/>
    </source>
</evidence>
<evidence type="ECO:0000313" key="6">
    <source>
        <dbReference type="Proteomes" id="UP000741360"/>
    </source>
</evidence>
<dbReference type="InterPro" id="IPR000399">
    <property type="entry name" value="TPP-bd_CS"/>
</dbReference>
<name>A0A932LYB3_UNCTE</name>
<feature type="non-terminal residue" evidence="5">
    <location>
        <position position="1"/>
    </location>
</feature>
<dbReference type="GO" id="GO:0003984">
    <property type="term" value="F:acetolactate synthase activity"/>
    <property type="evidence" value="ECO:0007669"/>
    <property type="project" value="TreeGrafter"/>
</dbReference>
<organism evidence="5 6">
    <name type="scientific">Tectimicrobiota bacterium</name>
    <dbReference type="NCBI Taxonomy" id="2528274"/>
    <lineage>
        <taxon>Bacteria</taxon>
        <taxon>Pseudomonadati</taxon>
        <taxon>Nitrospinota/Tectimicrobiota group</taxon>
        <taxon>Candidatus Tectimicrobiota</taxon>
    </lineage>
</organism>
<dbReference type="Pfam" id="PF02775">
    <property type="entry name" value="TPP_enzyme_C"/>
    <property type="match status" value="1"/>
</dbReference>
<dbReference type="CDD" id="cd07035">
    <property type="entry name" value="TPP_PYR_POX_like"/>
    <property type="match status" value="1"/>
</dbReference>
<dbReference type="InterPro" id="IPR012000">
    <property type="entry name" value="Thiamin_PyroP_enz_cen_dom"/>
</dbReference>
<dbReference type="GO" id="GO:0005948">
    <property type="term" value="C:acetolactate synthase complex"/>
    <property type="evidence" value="ECO:0007669"/>
    <property type="project" value="TreeGrafter"/>
</dbReference>
<dbReference type="InterPro" id="IPR045229">
    <property type="entry name" value="TPP_enz"/>
</dbReference>
<feature type="domain" description="Thiamine pyrophosphate enzyme TPP-binding" evidence="4">
    <location>
        <begin position="276"/>
        <end position="421"/>
    </location>
</feature>
<dbReference type="GO" id="GO:0009097">
    <property type="term" value="P:isoleucine biosynthetic process"/>
    <property type="evidence" value="ECO:0007669"/>
    <property type="project" value="TreeGrafter"/>
</dbReference>
<dbReference type="PANTHER" id="PTHR18968">
    <property type="entry name" value="THIAMINE PYROPHOSPHATE ENZYMES"/>
    <property type="match status" value="1"/>
</dbReference>
<dbReference type="Gene3D" id="3.40.50.970">
    <property type="match status" value="2"/>
</dbReference>
<dbReference type="AlphaFoldDB" id="A0A932LYB3"/>
<accession>A0A932LYB3</accession>
<dbReference type="GO" id="GO:0000287">
    <property type="term" value="F:magnesium ion binding"/>
    <property type="evidence" value="ECO:0007669"/>
    <property type="project" value="InterPro"/>
</dbReference>
<sequence length="435" mass="47647">EVKNHRQMMESVSCWYRRVSAFEEIPGAIQSAFTYLYTSRPGPAVLEIPYDFLTARGECKIPALPTRSRVAPDSKQLERAVNLIKSARFPLIFAGGGVVHSGASSQVRELSERLRIPVVTSLQGRGALPEDHPLSLGCTNGVNPFRGSPTKGPFYERFLRKADVLLSVGTQYDQTTSDGWSFPVPPGHIQIDLDPGQIGKNFPVSEGIVGDAAQVLQGILGNLGDVRASVRPELEEEIAAVKREVQVLLRRRSTAELRVLSEIRQVLPREAILSNDMTQITYWAGRYFPVYEPRTFFFPYGSTTLGGGMPAAIGAKVACPDRPVVALCGDGGFLFTCQELATLAQRKLPLVVVVFNDNCYGVLREFQEERYGRITEVDLVNPDFVKLAEAFGIKGVRVEKLGDLSQALAEALDLGEPVLIEAPAAGFTAPWLSIQ</sequence>
<dbReference type="InterPro" id="IPR029061">
    <property type="entry name" value="THDP-binding"/>
</dbReference>
<dbReference type="PANTHER" id="PTHR18968:SF167">
    <property type="entry name" value="ACETOLACTATE SYNTHASE LARGE SUBUNIT ILVB2-RELATED"/>
    <property type="match status" value="1"/>
</dbReference>
<dbReference type="Gene3D" id="3.40.50.1220">
    <property type="entry name" value="TPP-binding domain"/>
    <property type="match status" value="1"/>
</dbReference>
<evidence type="ECO:0000256" key="2">
    <source>
        <dbReference type="ARBA" id="ARBA00023052"/>
    </source>
</evidence>
<reference evidence="5" key="1">
    <citation type="submission" date="2020-07" db="EMBL/GenBank/DDBJ databases">
        <title>Huge and variable diversity of episymbiotic CPR bacteria and DPANN archaea in groundwater ecosystems.</title>
        <authorList>
            <person name="He C.Y."/>
            <person name="Keren R."/>
            <person name="Whittaker M."/>
            <person name="Farag I.F."/>
            <person name="Doudna J."/>
            <person name="Cate J.H.D."/>
            <person name="Banfield J.F."/>
        </authorList>
    </citation>
    <scope>NUCLEOTIDE SEQUENCE</scope>
    <source>
        <strain evidence="5">NC_groundwater_717_Ag_S-0.2um_59_8</strain>
    </source>
</reference>
<dbReference type="CDD" id="cd00568">
    <property type="entry name" value="TPP_enzymes"/>
    <property type="match status" value="1"/>
</dbReference>
<evidence type="ECO:0000259" key="4">
    <source>
        <dbReference type="Pfam" id="PF02775"/>
    </source>
</evidence>
<dbReference type="GO" id="GO:0030976">
    <property type="term" value="F:thiamine pyrophosphate binding"/>
    <property type="evidence" value="ECO:0007669"/>
    <property type="project" value="InterPro"/>
</dbReference>
<dbReference type="InterPro" id="IPR011766">
    <property type="entry name" value="TPP_enzyme_TPP-bd"/>
</dbReference>
<dbReference type="SUPFAM" id="SSF52518">
    <property type="entry name" value="Thiamin diphosphate-binding fold (THDP-binding)"/>
    <property type="match status" value="2"/>
</dbReference>
<keyword evidence="2" id="KW-0786">Thiamine pyrophosphate</keyword>
<dbReference type="GO" id="GO:0050660">
    <property type="term" value="F:flavin adenine dinucleotide binding"/>
    <property type="evidence" value="ECO:0007669"/>
    <property type="project" value="TreeGrafter"/>
</dbReference>
<dbReference type="SUPFAM" id="SSF52467">
    <property type="entry name" value="DHS-like NAD/FAD-binding domain"/>
    <property type="match status" value="1"/>
</dbReference>
<dbReference type="GO" id="GO:0009099">
    <property type="term" value="P:L-valine biosynthetic process"/>
    <property type="evidence" value="ECO:0007669"/>
    <property type="project" value="TreeGrafter"/>
</dbReference>
<comment type="similarity">
    <text evidence="1">Belongs to the TPP enzyme family.</text>
</comment>
<proteinExistence type="inferred from homology"/>
<evidence type="ECO:0000313" key="5">
    <source>
        <dbReference type="EMBL" id="MBI3013508.1"/>
    </source>
</evidence>
<dbReference type="EMBL" id="JACPSX010000005">
    <property type="protein sequence ID" value="MBI3013508.1"/>
    <property type="molecule type" value="Genomic_DNA"/>
</dbReference>